<dbReference type="Proteomes" id="UP000008207">
    <property type="component" value="Chromosome"/>
</dbReference>
<accession>B8IF68</accession>
<feature type="compositionally biased region" description="Gly residues" evidence="1">
    <location>
        <begin position="41"/>
        <end position="60"/>
    </location>
</feature>
<dbReference type="HOGENOM" id="CLU_2936318_0_0_5"/>
<dbReference type="EMBL" id="CP001349">
    <property type="protein sequence ID" value="ACL55779.1"/>
    <property type="molecule type" value="Genomic_DNA"/>
</dbReference>
<protein>
    <submittedName>
        <fullName evidence="2">Uncharacterized protein</fullName>
    </submittedName>
</protein>
<dbReference type="KEGG" id="mno:Mnod_0747"/>
<organism evidence="2 3">
    <name type="scientific">Methylobacterium nodulans (strain LMG 21967 / CNCM I-2342 / ORS 2060)</name>
    <dbReference type="NCBI Taxonomy" id="460265"/>
    <lineage>
        <taxon>Bacteria</taxon>
        <taxon>Pseudomonadati</taxon>
        <taxon>Pseudomonadota</taxon>
        <taxon>Alphaproteobacteria</taxon>
        <taxon>Hyphomicrobiales</taxon>
        <taxon>Methylobacteriaceae</taxon>
        <taxon>Methylobacterium</taxon>
    </lineage>
</organism>
<evidence type="ECO:0000313" key="3">
    <source>
        <dbReference type="Proteomes" id="UP000008207"/>
    </source>
</evidence>
<reference evidence="2 3" key="1">
    <citation type="submission" date="2009-01" db="EMBL/GenBank/DDBJ databases">
        <title>Complete sequence of chromosome of Methylobacterium nodulans ORS 2060.</title>
        <authorList>
            <consortium name="US DOE Joint Genome Institute"/>
            <person name="Lucas S."/>
            <person name="Copeland A."/>
            <person name="Lapidus A."/>
            <person name="Glavina del Rio T."/>
            <person name="Dalin E."/>
            <person name="Tice H."/>
            <person name="Bruce D."/>
            <person name="Goodwin L."/>
            <person name="Pitluck S."/>
            <person name="Sims D."/>
            <person name="Brettin T."/>
            <person name="Detter J.C."/>
            <person name="Han C."/>
            <person name="Larimer F."/>
            <person name="Land M."/>
            <person name="Hauser L."/>
            <person name="Kyrpides N."/>
            <person name="Ivanova N."/>
            <person name="Marx C.J."/>
            <person name="Richardson P."/>
        </authorList>
    </citation>
    <scope>NUCLEOTIDE SEQUENCE [LARGE SCALE GENOMIC DNA]</scope>
    <source>
        <strain evidence="3">LMG 21967 / CNCM I-2342 / ORS 2060</strain>
    </source>
</reference>
<evidence type="ECO:0000256" key="1">
    <source>
        <dbReference type="SAM" id="MobiDB-lite"/>
    </source>
</evidence>
<keyword evidence="3" id="KW-1185">Reference proteome</keyword>
<feature type="compositionally biased region" description="Low complexity" evidence="1">
    <location>
        <begin position="29"/>
        <end position="40"/>
    </location>
</feature>
<feature type="region of interest" description="Disordered" evidence="1">
    <location>
        <begin position="1"/>
        <end position="60"/>
    </location>
</feature>
<gene>
    <name evidence="2" type="ordered locus">Mnod_0747</name>
</gene>
<sequence length="60" mass="5932">MSLGVRQAEGAAQDMAELVVQRHPDRAEAGPAEPGAAEGTRAGGHVAGVADEGGQGPGKR</sequence>
<dbReference type="AlphaFoldDB" id="B8IF68"/>
<evidence type="ECO:0000313" key="2">
    <source>
        <dbReference type="EMBL" id="ACL55779.1"/>
    </source>
</evidence>
<name>B8IF68_METNO</name>
<proteinExistence type="predicted"/>